<reference evidence="5 6" key="1">
    <citation type="submission" date="2019-07" db="EMBL/GenBank/DDBJ databases">
        <title>De Novo Assembly of kiwifruit Actinidia rufa.</title>
        <authorList>
            <person name="Sugita-Konishi S."/>
            <person name="Sato K."/>
            <person name="Mori E."/>
            <person name="Abe Y."/>
            <person name="Kisaki G."/>
            <person name="Hamano K."/>
            <person name="Suezawa K."/>
            <person name="Otani M."/>
            <person name="Fukuda T."/>
            <person name="Manabe T."/>
            <person name="Gomi K."/>
            <person name="Tabuchi M."/>
            <person name="Akimitsu K."/>
            <person name="Kataoka I."/>
        </authorList>
    </citation>
    <scope>NUCLEOTIDE SEQUENCE [LARGE SCALE GENOMIC DNA]</scope>
    <source>
        <strain evidence="6">cv. Fuchu</strain>
    </source>
</reference>
<sequence length="230" mass="25969">MAAPKTFVLQLIGIPCDCYECEKKLKKLLKKINGVHTFAGDLKQGKLTIQGTVDPHKVIKKLEKYIRIKAEVLCGNNPVPEPVPEFNDQHLVSQVQQISHINRVTQMEVTYSKTVKVRFRGNERDELSRESDTQKKRVMIDDDNEGGGAAASRAAALVPPAQVAMVIMGWVTNYNASAPPLQEPYAYPYRDSYVEESPQGYSLQVDVGILVYFISIWFSIWICNFLFMTL</sequence>
<keyword evidence="3" id="KW-0472">Membrane</keyword>
<evidence type="ECO:0000313" key="6">
    <source>
        <dbReference type="Proteomes" id="UP000585474"/>
    </source>
</evidence>
<proteinExistence type="predicted"/>
<dbReference type="GO" id="GO:0016020">
    <property type="term" value="C:membrane"/>
    <property type="evidence" value="ECO:0007669"/>
    <property type="project" value="UniProtKB-SubCell"/>
</dbReference>
<feature type="domain" description="HMA" evidence="4">
    <location>
        <begin position="5"/>
        <end position="70"/>
    </location>
</feature>
<dbReference type="GO" id="GO:0009626">
    <property type="term" value="P:plant-type hypersensitive response"/>
    <property type="evidence" value="ECO:0007669"/>
    <property type="project" value="UniProtKB-KW"/>
</dbReference>
<accession>A0A7J0GVV8</accession>
<dbReference type="PANTHER" id="PTHR22814:SF351">
    <property type="entry name" value="HEAVY METAL-ASSOCIATED ISOPRENYLATED PLANT PROTEIN 28"/>
    <property type="match status" value="1"/>
</dbReference>
<dbReference type="GO" id="GO:0046872">
    <property type="term" value="F:metal ion binding"/>
    <property type="evidence" value="ECO:0007669"/>
    <property type="project" value="UniProtKB-KW"/>
</dbReference>
<evidence type="ECO:0000259" key="4">
    <source>
        <dbReference type="PROSITE" id="PS50846"/>
    </source>
</evidence>
<dbReference type="Gene3D" id="3.30.70.100">
    <property type="match status" value="1"/>
</dbReference>
<evidence type="ECO:0000256" key="1">
    <source>
        <dbReference type="ARBA" id="ARBA00004170"/>
    </source>
</evidence>
<gene>
    <name evidence="5" type="ORF">Acr_24g0010980</name>
</gene>
<keyword evidence="3" id="KW-1133">Transmembrane helix</keyword>
<keyword evidence="3" id="KW-0812">Transmembrane</keyword>
<dbReference type="InterPro" id="IPR036163">
    <property type="entry name" value="HMA_dom_sf"/>
</dbReference>
<name>A0A7J0GVV8_9ERIC</name>
<protein>
    <recommendedName>
        <fullName evidence="4">HMA domain-containing protein</fullName>
    </recommendedName>
</protein>
<dbReference type="PANTHER" id="PTHR22814">
    <property type="entry name" value="COPPER TRANSPORT PROTEIN ATOX1-RELATED"/>
    <property type="match status" value="1"/>
</dbReference>
<dbReference type="SUPFAM" id="SSF55008">
    <property type="entry name" value="HMA, heavy metal-associated domain"/>
    <property type="match status" value="1"/>
</dbReference>
<dbReference type="EMBL" id="BJWL01000024">
    <property type="protein sequence ID" value="GFZ14908.1"/>
    <property type="molecule type" value="Genomic_DNA"/>
</dbReference>
<comment type="subcellular location">
    <subcellularLocation>
        <location evidence="1">Membrane</location>
        <topology evidence="1">Peripheral membrane protein</topology>
    </subcellularLocation>
</comment>
<dbReference type="AlphaFoldDB" id="A0A7J0GVV8"/>
<dbReference type="OrthoDB" id="1110082at2759"/>
<evidence type="ECO:0000313" key="5">
    <source>
        <dbReference type="EMBL" id="GFZ14908.1"/>
    </source>
</evidence>
<comment type="caution">
    <text evidence="5">The sequence shown here is derived from an EMBL/GenBank/DDBJ whole genome shotgun (WGS) entry which is preliminary data.</text>
</comment>
<dbReference type="InterPro" id="IPR006121">
    <property type="entry name" value="HMA_dom"/>
</dbReference>
<dbReference type="PROSITE" id="PS50846">
    <property type="entry name" value="HMA_2"/>
    <property type="match status" value="1"/>
</dbReference>
<dbReference type="Pfam" id="PF00403">
    <property type="entry name" value="HMA"/>
    <property type="match status" value="1"/>
</dbReference>
<feature type="transmembrane region" description="Helical" evidence="3">
    <location>
        <begin position="207"/>
        <end position="227"/>
    </location>
</feature>
<keyword evidence="2" id="KW-0479">Metal-binding</keyword>
<dbReference type="Proteomes" id="UP000585474">
    <property type="component" value="Unassembled WGS sequence"/>
</dbReference>
<evidence type="ECO:0000256" key="2">
    <source>
        <dbReference type="ARBA" id="ARBA00022723"/>
    </source>
</evidence>
<evidence type="ECO:0000256" key="3">
    <source>
        <dbReference type="SAM" id="Phobius"/>
    </source>
</evidence>
<organism evidence="5 6">
    <name type="scientific">Actinidia rufa</name>
    <dbReference type="NCBI Taxonomy" id="165716"/>
    <lineage>
        <taxon>Eukaryota</taxon>
        <taxon>Viridiplantae</taxon>
        <taxon>Streptophyta</taxon>
        <taxon>Embryophyta</taxon>
        <taxon>Tracheophyta</taxon>
        <taxon>Spermatophyta</taxon>
        <taxon>Magnoliopsida</taxon>
        <taxon>eudicotyledons</taxon>
        <taxon>Gunneridae</taxon>
        <taxon>Pentapetalae</taxon>
        <taxon>asterids</taxon>
        <taxon>Ericales</taxon>
        <taxon>Actinidiaceae</taxon>
        <taxon>Actinidia</taxon>
    </lineage>
</organism>
<keyword evidence="6" id="KW-1185">Reference proteome</keyword>